<proteinExistence type="predicted"/>
<gene>
    <name evidence="2" type="ORF">RND81_01G108500</name>
</gene>
<feature type="compositionally biased region" description="Basic and acidic residues" evidence="1">
    <location>
        <begin position="114"/>
        <end position="123"/>
    </location>
</feature>
<evidence type="ECO:0000313" key="2">
    <source>
        <dbReference type="EMBL" id="KAK9756601.1"/>
    </source>
</evidence>
<keyword evidence="3" id="KW-1185">Reference proteome</keyword>
<feature type="compositionally biased region" description="Basic residues" evidence="1">
    <location>
        <begin position="1"/>
        <end position="24"/>
    </location>
</feature>
<comment type="caution">
    <text evidence="2">The sequence shown here is derived from an EMBL/GenBank/DDBJ whole genome shotgun (WGS) entry which is preliminary data.</text>
</comment>
<feature type="region of interest" description="Disordered" evidence="1">
    <location>
        <begin position="1"/>
        <end position="174"/>
    </location>
</feature>
<dbReference type="Proteomes" id="UP001443914">
    <property type="component" value="Unassembled WGS sequence"/>
</dbReference>
<evidence type="ECO:0000313" key="3">
    <source>
        <dbReference type="Proteomes" id="UP001443914"/>
    </source>
</evidence>
<dbReference type="EMBL" id="JBDFQZ010000001">
    <property type="protein sequence ID" value="KAK9756601.1"/>
    <property type="molecule type" value="Genomic_DNA"/>
</dbReference>
<evidence type="ECO:0000256" key="1">
    <source>
        <dbReference type="SAM" id="MobiDB-lite"/>
    </source>
</evidence>
<dbReference type="AlphaFoldDB" id="A0AAW1N6Y9"/>
<accession>A0AAW1N6Y9</accession>
<reference evidence="2" key="1">
    <citation type="submission" date="2024-03" db="EMBL/GenBank/DDBJ databases">
        <title>WGS assembly of Saponaria officinalis var. Norfolk2.</title>
        <authorList>
            <person name="Jenkins J."/>
            <person name="Shu S."/>
            <person name="Grimwood J."/>
            <person name="Barry K."/>
            <person name="Goodstein D."/>
            <person name="Schmutz J."/>
            <person name="Leebens-Mack J."/>
            <person name="Osbourn A."/>
        </authorList>
    </citation>
    <scope>NUCLEOTIDE SEQUENCE [LARGE SCALE GENOMIC DNA]</scope>
    <source>
        <strain evidence="2">JIC</strain>
    </source>
</reference>
<name>A0AAW1N6Y9_SAPOF</name>
<sequence>MKKKGKTERCQKQRVPKTEHKHRSDHPLGRGSTNSKQATKGGRHGVRQPHTDQTTTSNPSPPSKKTEGYSPAKDSDNGGEDPPTEKNTGGPTPTNLQGDTGRETPELATPTKTPCHEDPRKGPENSPTKQPGRQERQPEDDDRGALQRQPPTTGIGRPQPRSTQPLRISLTIAL</sequence>
<organism evidence="2 3">
    <name type="scientific">Saponaria officinalis</name>
    <name type="common">Common soapwort</name>
    <name type="synonym">Lychnis saponaria</name>
    <dbReference type="NCBI Taxonomy" id="3572"/>
    <lineage>
        <taxon>Eukaryota</taxon>
        <taxon>Viridiplantae</taxon>
        <taxon>Streptophyta</taxon>
        <taxon>Embryophyta</taxon>
        <taxon>Tracheophyta</taxon>
        <taxon>Spermatophyta</taxon>
        <taxon>Magnoliopsida</taxon>
        <taxon>eudicotyledons</taxon>
        <taxon>Gunneridae</taxon>
        <taxon>Pentapetalae</taxon>
        <taxon>Caryophyllales</taxon>
        <taxon>Caryophyllaceae</taxon>
        <taxon>Caryophylleae</taxon>
        <taxon>Saponaria</taxon>
    </lineage>
</organism>
<protein>
    <submittedName>
        <fullName evidence="2">Uncharacterized protein</fullName>
    </submittedName>
</protein>
<feature type="compositionally biased region" description="Polar residues" evidence="1">
    <location>
        <begin position="85"/>
        <end position="98"/>
    </location>
</feature>